<feature type="transmembrane region" description="Helical" evidence="11">
    <location>
        <begin position="311"/>
        <end position="329"/>
    </location>
</feature>
<comment type="subcellular location">
    <subcellularLocation>
        <location evidence="2">Membrane</location>
        <topology evidence="2">Multi-pass membrane protein</topology>
    </subcellularLocation>
</comment>
<evidence type="ECO:0000256" key="1">
    <source>
        <dbReference type="ARBA" id="ARBA00001970"/>
    </source>
</evidence>
<dbReference type="SMART" id="SM00665">
    <property type="entry name" value="B561"/>
    <property type="match status" value="1"/>
</dbReference>
<keyword evidence="8 11" id="KW-1133">Transmembrane helix</keyword>
<dbReference type="Pfam" id="PF03188">
    <property type="entry name" value="Cytochrom_B561"/>
    <property type="match status" value="1"/>
</dbReference>
<feature type="transmembrane region" description="Helical" evidence="11">
    <location>
        <begin position="202"/>
        <end position="222"/>
    </location>
</feature>
<accession>A0A5N6KMW1</accession>
<evidence type="ECO:0000256" key="7">
    <source>
        <dbReference type="ARBA" id="ARBA00022982"/>
    </source>
</evidence>
<evidence type="ECO:0000256" key="8">
    <source>
        <dbReference type="ARBA" id="ARBA00022989"/>
    </source>
</evidence>
<dbReference type="PANTHER" id="PTHR15422">
    <property type="entry name" value="OS05G0565100 PROTEIN"/>
    <property type="match status" value="1"/>
</dbReference>
<keyword evidence="7" id="KW-0249">Electron transport</keyword>
<evidence type="ECO:0000256" key="4">
    <source>
        <dbReference type="ARBA" id="ARBA00022617"/>
    </source>
</evidence>
<evidence type="ECO:0000256" key="9">
    <source>
        <dbReference type="ARBA" id="ARBA00023004"/>
    </source>
</evidence>
<feature type="transmembrane region" description="Helical" evidence="11">
    <location>
        <begin position="234"/>
        <end position="260"/>
    </location>
</feature>
<proteinExistence type="predicted"/>
<evidence type="ECO:0000256" key="3">
    <source>
        <dbReference type="ARBA" id="ARBA00022448"/>
    </source>
</evidence>
<keyword evidence="3" id="KW-0813">Transport</keyword>
<dbReference type="InterPro" id="IPR006593">
    <property type="entry name" value="Cyt_b561/ferric_Rdtase_TM"/>
</dbReference>
<feature type="transmembrane region" description="Helical" evidence="11">
    <location>
        <begin position="281"/>
        <end position="299"/>
    </location>
</feature>
<dbReference type="EMBL" id="VIGI01000001">
    <property type="protein sequence ID" value="KAB8304961.1"/>
    <property type="molecule type" value="Genomic_DNA"/>
</dbReference>
<dbReference type="CDD" id="cd08761">
    <property type="entry name" value="Cyt_b561_CYB561D2_like"/>
    <property type="match status" value="1"/>
</dbReference>
<evidence type="ECO:0000256" key="2">
    <source>
        <dbReference type="ARBA" id="ARBA00004141"/>
    </source>
</evidence>
<evidence type="ECO:0000256" key="5">
    <source>
        <dbReference type="ARBA" id="ARBA00022692"/>
    </source>
</evidence>
<dbReference type="GO" id="GO:0046872">
    <property type="term" value="F:metal ion binding"/>
    <property type="evidence" value="ECO:0007669"/>
    <property type="project" value="UniProtKB-KW"/>
</dbReference>
<feature type="transmembrane region" description="Helical" evidence="11">
    <location>
        <begin position="159"/>
        <end position="181"/>
    </location>
</feature>
<gene>
    <name evidence="13" type="ORF">EYC80_004276</name>
</gene>
<comment type="caution">
    <text evidence="13">The sequence shown here is derived from an EMBL/GenBank/DDBJ whole genome shotgun (WGS) entry which is preliminary data.</text>
</comment>
<dbReference type="PROSITE" id="PS50939">
    <property type="entry name" value="CYTOCHROME_B561"/>
    <property type="match status" value="1"/>
</dbReference>
<evidence type="ECO:0000256" key="10">
    <source>
        <dbReference type="ARBA" id="ARBA00023136"/>
    </source>
</evidence>
<reference evidence="13 14" key="1">
    <citation type="submission" date="2019-06" db="EMBL/GenBank/DDBJ databases">
        <title>Genome Sequence of the Brown Rot Fungal Pathogen Monilinia laxa.</title>
        <authorList>
            <person name="De Miccolis Angelini R.M."/>
            <person name="Landi L."/>
            <person name="Abate D."/>
            <person name="Pollastro S."/>
            <person name="Romanazzi G."/>
            <person name="Faretra F."/>
        </authorList>
    </citation>
    <scope>NUCLEOTIDE SEQUENCE [LARGE SCALE GENOMIC DNA]</scope>
    <source>
        <strain evidence="13 14">Mlax316</strain>
    </source>
</reference>
<keyword evidence="4" id="KW-0349">Heme</keyword>
<name>A0A5N6KMW1_MONLA</name>
<evidence type="ECO:0000259" key="12">
    <source>
        <dbReference type="PROSITE" id="PS50939"/>
    </source>
</evidence>
<evidence type="ECO:0000256" key="6">
    <source>
        <dbReference type="ARBA" id="ARBA00022723"/>
    </source>
</evidence>
<keyword evidence="10 11" id="KW-0472">Membrane</keyword>
<feature type="transmembrane region" description="Helical" evidence="11">
    <location>
        <begin position="132"/>
        <end position="153"/>
    </location>
</feature>
<dbReference type="InterPro" id="IPR045150">
    <property type="entry name" value="CYB561D1/2"/>
</dbReference>
<keyword evidence="9" id="KW-0408">Iron</keyword>
<dbReference type="Gene3D" id="1.20.120.1770">
    <property type="match status" value="1"/>
</dbReference>
<feature type="domain" description="Cytochrome b561" evidence="12">
    <location>
        <begin position="134"/>
        <end position="335"/>
    </location>
</feature>
<dbReference type="PANTHER" id="PTHR15422:SF45">
    <property type="entry name" value="CYTOCHROME B561 DOMAIN-CONTAINING PROTEIN"/>
    <property type="match status" value="1"/>
</dbReference>
<dbReference type="GO" id="GO:0140575">
    <property type="term" value="F:transmembrane monodehydroascorbate reductase activity"/>
    <property type="evidence" value="ECO:0007669"/>
    <property type="project" value="InterPro"/>
</dbReference>
<keyword evidence="6" id="KW-0479">Metal-binding</keyword>
<organism evidence="13 14">
    <name type="scientific">Monilinia laxa</name>
    <name type="common">Brown rot fungus</name>
    <name type="synonym">Sclerotinia laxa</name>
    <dbReference type="NCBI Taxonomy" id="61186"/>
    <lineage>
        <taxon>Eukaryota</taxon>
        <taxon>Fungi</taxon>
        <taxon>Dikarya</taxon>
        <taxon>Ascomycota</taxon>
        <taxon>Pezizomycotina</taxon>
        <taxon>Leotiomycetes</taxon>
        <taxon>Helotiales</taxon>
        <taxon>Sclerotiniaceae</taxon>
        <taxon>Monilinia</taxon>
    </lineage>
</organism>
<protein>
    <recommendedName>
        <fullName evidence="12">Cytochrome b561 domain-containing protein</fullName>
    </recommendedName>
</protein>
<evidence type="ECO:0000313" key="14">
    <source>
        <dbReference type="Proteomes" id="UP000326757"/>
    </source>
</evidence>
<dbReference type="OrthoDB" id="432881at2759"/>
<evidence type="ECO:0000256" key="11">
    <source>
        <dbReference type="SAM" id="Phobius"/>
    </source>
</evidence>
<comment type="cofactor">
    <cofactor evidence="1">
        <name>heme b</name>
        <dbReference type="ChEBI" id="CHEBI:60344"/>
    </cofactor>
</comment>
<keyword evidence="14" id="KW-1185">Reference proteome</keyword>
<evidence type="ECO:0000313" key="13">
    <source>
        <dbReference type="EMBL" id="KAB8304961.1"/>
    </source>
</evidence>
<keyword evidence="5 11" id="KW-0812">Transmembrane</keyword>
<dbReference type="Proteomes" id="UP000326757">
    <property type="component" value="Unassembled WGS sequence"/>
</dbReference>
<sequence>MINIAQYAYRTPRYLNIESAYRNNFNDWLIIPAIQNSLTPSTFTCSIQEVYDAMNPGISLINPSLNLTRTRHLSTSRTIGNLIKIMSSATGIPENPHVAAGEPQDPHQAGYGEDEPLLGRAGDASQQEGLPLFWNLALGTAVITQVGLVLLVAHVWASILLSPIILFSAHPLLNSAGLLVLTQGILILQPTHTPTQKRQGTLTHAGINALAGSLLVAGLVVIEVNKFAHNGTHFVSAHAILGLITYVLLLVQSLVGFTQYYTPSLYGDISTAKSIYKYHRLSGYIVLLLFLATISAATWTDFNVNALHIKSWAIIVSSVLVLIGVIPRIKKQNVELSLASSVVDIYNSDFIRGIYWWYDILKTQVNESERFYGSTGVGMSYYLYWEDATSSSISIIFQIQDRFFGNERFPA</sequence>
<dbReference type="AlphaFoldDB" id="A0A5N6KMW1"/>
<dbReference type="GO" id="GO:0016020">
    <property type="term" value="C:membrane"/>
    <property type="evidence" value="ECO:0007669"/>
    <property type="project" value="UniProtKB-SubCell"/>
</dbReference>